<dbReference type="AlphaFoldDB" id="A0A2G2X0X2"/>
<sequence length="229" mass="26589">MTSNIAESLNSMLRDEREYPVTAIFNSIAHRFGEIFKKRYAEVDNSKTTFVPVAKAIMRENMTEGDKLYVNNINRNTDEFTVLGYNHSAKVNLWRWSCFCRMYDLVKLSCAHAKAALRLKHEDEYDTSIYNYSSQIYSKESYILAYLEPICAAPLDSEWSVAREYLGMQVLPPGFDPKLGRRKDLAVDQRRLARDLRWMAHFLRAIAERLNLDPRELITPSSSPKFSLL</sequence>
<comment type="caution">
    <text evidence="5">The sequence shown here is derived from an EMBL/GenBank/DDBJ whole genome shotgun (WGS) entry which is preliminary data.</text>
</comment>
<protein>
    <recommendedName>
        <fullName evidence="4">Zinc finger PMZ-type domain-containing protein</fullName>
    </recommendedName>
</protein>
<evidence type="ECO:0000256" key="2">
    <source>
        <dbReference type="ARBA" id="ARBA00022771"/>
    </source>
</evidence>
<feature type="domain" description="Zinc finger PMZ-type" evidence="4">
    <location>
        <begin position="96"/>
        <end position="123"/>
    </location>
</feature>
<keyword evidence="1" id="KW-0479">Metal-binding</keyword>
<keyword evidence="3" id="KW-0862">Zinc</keyword>
<dbReference type="InterPro" id="IPR007527">
    <property type="entry name" value="Znf_SWIM"/>
</dbReference>
<reference evidence="6" key="2">
    <citation type="journal article" date="2017" name="J. Anim. Genet.">
        <title>Multiple reference genome sequences of hot pepper reveal the massive evolution of plant disease resistance genes by retroduplication.</title>
        <authorList>
            <person name="Kim S."/>
            <person name="Park J."/>
            <person name="Yeom S.-I."/>
            <person name="Kim Y.-M."/>
            <person name="Seo E."/>
            <person name="Kim K.-T."/>
            <person name="Kim M.-S."/>
            <person name="Lee J.M."/>
            <person name="Cheong K."/>
            <person name="Shin H.-S."/>
            <person name="Kim S.-B."/>
            <person name="Han K."/>
            <person name="Lee J."/>
            <person name="Park M."/>
            <person name="Lee H.-A."/>
            <person name="Lee H.-Y."/>
            <person name="Lee Y."/>
            <person name="Oh S."/>
            <person name="Lee J.H."/>
            <person name="Choi E."/>
            <person name="Choi E."/>
            <person name="Lee S.E."/>
            <person name="Jeon J."/>
            <person name="Kim H."/>
            <person name="Choi G."/>
            <person name="Song H."/>
            <person name="Lee J."/>
            <person name="Lee S.-C."/>
            <person name="Kwon J.-K."/>
            <person name="Lee H.-Y."/>
            <person name="Koo N."/>
            <person name="Hong Y."/>
            <person name="Kim R.W."/>
            <person name="Kang W.-H."/>
            <person name="Huh J.H."/>
            <person name="Kang B.-C."/>
            <person name="Yang T.-J."/>
            <person name="Lee Y.-H."/>
            <person name="Bennetzen J.L."/>
            <person name="Choi D."/>
        </authorList>
    </citation>
    <scope>NUCLEOTIDE SEQUENCE [LARGE SCALE GENOMIC DNA]</scope>
    <source>
        <strain evidence="6">cv. PBC81</strain>
    </source>
</reference>
<evidence type="ECO:0000313" key="6">
    <source>
        <dbReference type="Proteomes" id="UP000224567"/>
    </source>
</evidence>
<evidence type="ECO:0000256" key="3">
    <source>
        <dbReference type="ARBA" id="ARBA00022833"/>
    </source>
</evidence>
<evidence type="ECO:0000259" key="4">
    <source>
        <dbReference type="SMART" id="SM00575"/>
    </source>
</evidence>
<evidence type="ECO:0000313" key="5">
    <source>
        <dbReference type="EMBL" id="PHT51110.1"/>
    </source>
</evidence>
<dbReference type="SMART" id="SM00575">
    <property type="entry name" value="ZnF_PMZ"/>
    <property type="match status" value="1"/>
</dbReference>
<keyword evidence="6" id="KW-1185">Reference proteome</keyword>
<dbReference type="Pfam" id="PF04434">
    <property type="entry name" value="SWIM"/>
    <property type="match status" value="1"/>
</dbReference>
<dbReference type="EMBL" id="MLFT02000004">
    <property type="protein sequence ID" value="PHT51110.1"/>
    <property type="molecule type" value="Genomic_DNA"/>
</dbReference>
<organism evidence="5 6">
    <name type="scientific">Capsicum baccatum</name>
    <name type="common">Peruvian pepper</name>
    <dbReference type="NCBI Taxonomy" id="33114"/>
    <lineage>
        <taxon>Eukaryota</taxon>
        <taxon>Viridiplantae</taxon>
        <taxon>Streptophyta</taxon>
        <taxon>Embryophyta</taxon>
        <taxon>Tracheophyta</taxon>
        <taxon>Spermatophyta</taxon>
        <taxon>Magnoliopsida</taxon>
        <taxon>eudicotyledons</taxon>
        <taxon>Gunneridae</taxon>
        <taxon>Pentapetalae</taxon>
        <taxon>asterids</taxon>
        <taxon>lamiids</taxon>
        <taxon>Solanales</taxon>
        <taxon>Solanaceae</taxon>
        <taxon>Solanoideae</taxon>
        <taxon>Capsiceae</taxon>
        <taxon>Capsicum</taxon>
    </lineage>
</organism>
<evidence type="ECO:0000256" key="1">
    <source>
        <dbReference type="ARBA" id="ARBA00022723"/>
    </source>
</evidence>
<gene>
    <name evidence="5" type="ORF">CQW23_10857</name>
</gene>
<reference evidence="5 6" key="1">
    <citation type="journal article" date="2017" name="Genome Biol.">
        <title>New reference genome sequences of hot pepper reveal the massive evolution of plant disease-resistance genes by retroduplication.</title>
        <authorList>
            <person name="Kim S."/>
            <person name="Park J."/>
            <person name="Yeom S.I."/>
            <person name="Kim Y.M."/>
            <person name="Seo E."/>
            <person name="Kim K.T."/>
            <person name="Kim M.S."/>
            <person name="Lee J.M."/>
            <person name="Cheong K."/>
            <person name="Shin H.S."/>
            <person name="Kim S.B."/>
            <person name="Han K."/>
            <person name="Lee J."/>
            <person name="Park M."/>
            <person name="Lee H.A."/>
            <person name="Lee H.Y."/>
            <person name="Lee Y."/>
            <person name="Oh S."/>
            <person name="Lee J.H."/>
            <person name="Choi E."/>
            <person name="Choi E."/>
            <person name="Lee S.E."/>
            <person name="Jeon J."/>
            <person name="Kim H."/>
            <person name="Choi G."/>
            <person name="Song H."/>
            <person name="Lee J."/>
            <person name="Lee S.C."/>
            <person name="Kwon J.K."/>
            <person name="Lee H.Y."/>
            <person name="Koo N."/>
            <person name="Hong Y."/>
            <person name="Kim R.W."/>
            <person name="Kang W.H."/>
            <person name="Huh J.H."/>
            <person name="Kang B.C."/>
            <person name="Yang T.J."/>
            <person name="Lee Y.H."/>
            <person name="Bennetzen J.L."/>
            <person name="Choi D."/>
        </authorList>
    </citation>
    <scope>NUCLEOTIDE SEQUENCE [LARGE SCALE GENOMIC DNA]</scope>
    <source>
        <strain evidence="6">cv. PBC81</strain>
    </source>
</reference>
<proteinExistence type="predicted"/>
<dbReference type="Proteomes" id="UP000224567">
    <property type="component" value="Unassembled WGS sequence"/>
</dbReference>
<keyword evidence="2" id="KW-0863">Zinc-finger</keyword>
<dbReference type="OrthoDB" id="1300208at2759"/>
<name>A0A2G2X0X2_CAPBA</name>
<accession>A0A2G2X0X2</accession>
<dbReference type="InterPro" id="IPR006564">
    <property type="entry name" value="Znf_PMZ"/>
</dbReference>
<dbReference type="GO" id="GO:0008270">
    <property type="term" value="F:zinc ion binding"/>
    <property type="evidence" value="ECO:0007669"/>
    <property type="project" value="UniProtKB-KW"/>
</dbReference>